<keyword evidence="1" id="KW-0863">Zinc-finger</keyword>
<feature type="domain" description="CCHC-type" evidence="3">
    <location>
        <begin position="20"/>
        <end position="35"/>
    </location>
</feature>
<reference evidence="5" key="1">
    <citation type="submission" date="2025-08" db="UniProtKB">
        <authorList>
            <consortium name="RefSeq"/>
        </authorList>
    </citation>
    <scope>IDENTIFICATION</scope>
    <source>
        <strain evidence="5">USDA-PBARC FA_bdor</strain>
        <tissue evidence="5">Whole organism</tissue>
    </source>
</reference>
<evidence type="ECO:0000313" key="4">
    <source>
        <dbReference type="Proteomes" id="UP000694866"/>
    </source>
</evidence>
<dbReference type="GeneID" id="105272753"/>
<dbReference type="AlphaFoldDB" id="A0A9R1TQP2"/>
<sequence length="131" mass="14774">MISRRKDDQSTGTRPPSPQCFNCGVPSHRRQQCPKPAIVVCFRCGRKGNTTRTCPQCGDQWRAEGPYIPALGRNVPRDQLTAQQPKPPAEEGRKKKGRRAPRAQRPLDTRARAGPPPSPPERHWDYQTTTH</sequence>
<organism evidence="4 5">
    <name type="scientific">Fopius arisanus</name>
    <dbReference type="NCBI Taxonomy" id="64838"/>
    <lineage>
        <taxon>Eukaryota</taxon>
        <taxon>Metazoa</taxon>
        <taxon>Ecdysozoa</taxon>
        <taxon>Arthropoda</taxon>
        <taxon>Hexapoda</taxon>
        <taxon>Insecta</taxon>
        <taxon>Pterygota</taxon>
        <taxon>Neoptera</taxon>
        <taxon>Endopterygota</taxon>
        <taxon>Hymenoptera</taxon>
        <taxon>Apocrita</taxon>
        <taxon>Ichneumonoidea</taxon>
        <taxon>Braconidae</taxon>
        <taxon>Opiinae</taxon>
        <taxon>Fopius</taxon>
    </lineage>
</organism>
<gene>
    <name evidence="5" type="primary">LOC105272753</name>
</gene>
<keyword evidence="1" id="KW-0862">Zinc</keyword>
<dbReference type="SUPFAM" id="SSF57756">
    <property type="entry name" value="Retrovirus zinc finger-like domains"/>
    <property type="match status" value="1"/>
</dbReference>
<evidence type="ECO:0000313" key="5">
    <source>
        <dbReference type="RefSeq" id="XP_011313281.1"/>
    </source>
</evidence>
<dbReference type="SMART" id="SM00343">
    <property type="entry name" value="ZnF_C2HC"/>
    <property type="match status" value="2"/>
</dbReference>
<dbReference type="OrthoDB" id="7700936at2759"/>
<feature type="region of interest" description="Disordered" evidence="2">
    <location>
        <begin position="66"/>
        <end position="131"/>
    </location>
</feature>
<evidence type="ECO:0000259" key="3">
    <source>
        <dbReference type="PROSITE" id="PS50158"/>
    </source>
</evidence>
<evidence type="ECO:0000256" key="1">
    <source>
        <dbReference type="PROSITE-ProRule" id="PRU00047"/>
    </source>
</evidence>
<keyword evidence="4" id="KW-1185">Reference proteome</keyword>
<dbReference type="InterPro" id="IPR036875">
    <property type="entry name" value="Znf_CCHC_sf"/>
</dbReference>
<evidence type="ECO:0000256" key="2">
    <source>
        <dbReference type="SAM" id="MobiDB-lite"/>
    </source>
</evidence>
<dbReference type="PROSITE" id="PS50158">
    <property type="entry name" value="ZF_CCHC"/>
    <property type="match status" value="2"/>
</dbReference>
<keyword evidence="1" id="KW-0479">Metal-binding</keyword>
<dbReference type="RefSeq" id="XP_011313281.1">
    <property type="nucleotide sequence ID" value="XM_011314979.1"/>
</dbReference>
<dbReference type="GO" id="GO:0008270">
    <property type="term" value="F:zinc ion binding"/>
    <property type="evidence" value="ECO:0007669"/>
    <property type="project" value="UniProtKB-KW"/>
</dbReference>
<accession>A0A9R1TQP2</accession>
<dbReference type="Proteomes" id="UP000694866">
    <property type="component" value="Unplaced"/>
</dbReference>
<dbReference type="Gene3D" id="4.10.60.10">
    <property type="entry name" value="Zinc finger, CCHC-type"/>
    <property type="match status" value="1"/>
</dbReference>
<dbReference type="GO" id="GO:0003676">
    <property type="term" value="F:nucleic acid binding"/>
    <property type="evidence" value="ECO:0007669"/>
    <property type="project" value="InterPro"/>
</dbReference>
<proteinExistence type="predicted"/>
<dbReference type="KEGG" id="fas:105272753"/>
<feature type="domain" description="CCHC-type" evidence="3">
    <location>
        <begin position="41"/>
        <end position="56"/>
    </location>
</feature>
<dbReference type="InterPro" id="IPR001878">
    <property type="entry name" value="Znf_CCHC"/>
</dbReference>
<protein>
    <submittedName>
        <fullName evidence="5">Serine/arginine-rich splicing factor RS2Z33-like</fullName>
    </submittedName>
</protein>
<name>A0A9R1TQP2_9HYME</name>